<dbReference type="InterPro" id="IPR002156">
    <property type="entry name" value="RNaseH_domain"/>
</dbReference>
<dbReference type="Pfam" id="PF00075">
    <property type="entry name" value="RNase_H"/>
    <property type="match status" value="1"/>
</dbReference>
<dbReference type="InterPro" id="IPR012337">
    <property type="entry name" value="RNaseH-like_sf"/>
</dbReference>
<dbReference type="Gene3D" id="3.30.420.10">
    <property type="entry name" value="Ribonuclease H-like superfamily/Ribonuclease H"/>
    <property type="match status" value="1"/>
</dbReference>
<sequence>MNRQARAITGMLKSTPIGPLVHEAGLAPAEALLEAQQLKYTTRLLSLPENHPAKEILPVSFREGDQHTQPGEQTPGNRQWAERNNRGPWSLGQHLARQLANILPVDPSGGFESATQPTSSQSPGQIEVLPGPEALAAVQSLSPGLAIWSDGSRLENGRCGAGLAWQEPGSWKTRGFPLGKGYEVFDAELLGVVQALQLADKMGDQRPVTILLDSQAAIARLRHTQSGPGQALAIQAHAIAKRLHTQGRQPTIKWVPGHAGVEGNERADQAAKQAANKPPKSPREISLAFTCVTALY</sequence>
<keyword evidence="5" id="KW-1185">Reference proteome</keyword>
<feature type="compositionally biased region" description="Polar residues" evidence="2">
    <location>
        <begin position="113"/>
        <end position="124"/>
    </location>
</feature>
<dbReference type="InterPro" id="IPR050092">
    <property type="entry name" value="RNase_H"/>
</dbReference>
<dbReference type="InterPro" id="IPR036397">
    <property type="entry name" value="RNaseH_sf"/>
</dbReference>
<dbReference type="PROSITE" id="PS50879">
    <property type="entry name" value="RNASE_H_1"/>
    <property type="match status" value="1"/>
</dbReference>
<accession>A0A1E3BP49</accession>
<dbReference type="Proteomes" id="UP000094569">
    <property type="component" value="Unassembled WGS sequence"/>
</dbReference>
<dbReference type="PANTHER" id="PTHR10642">
    <property type="entry name" value="RIBONUCLEASE H1"/>
    <property type="match status" value="1"/>
</dbReference>
<comment type="caution">
    <text evidence="4">The sequence shown here is derived from an EMBL/GenBank/DDBJ whole genome shotgun (WGS) entry which is preliminary data.</text>
</comment>
<evidence type="ECO:0000256" key="1">
    <source>
        <dbReference type="ARBA" id="ARBA00005300"/>
    </source>
</evidence>
<dbReference type="VEuPathDB" id="FungiDB:SI65_00149"/>
<comment type="similarity">
    <text evidence="1">Belongs to the RNase H family.</text>
</comment>
<evidence type="ECO:0000259" key="3">
    <source>
        <dbReference type="PROSITE" id="PS50879"/>
    </source>
</evidence>
<feature type="compositionally biased region" description="Polar residues" evidence="2">
    <location>
        <begin position="67"/>
        <end position="77"/>
    </location>
</feature>
<organism evidence="4 5">
    <name type="scientific">Aspergillus cristatus</name>
    <name type="common">Chinese Fuzhuan brick tea-fermentation fungus</name>
    <name type="synonym">Eurotium cristatum</name>
    <dbReference type="NCBI Taxonomy" id="573508"/>
    <lineage>
        <taxon>Eukaryota</taxon>
        <taxon>Fungi</taxon>
        <taxon>Dikarya</taxon>
        <taxon>Ascomycota</taxon>
        <taxon>Pezizomycotina</taxon>
        <taxon>Eurotiomycetes</taxon>
        <taxon>Eurotiomycetidae</taxon>
        <taxon>Eurotiales</taxon>
        <taxon>Aspergillaceae</taxon>
        <taxon>Aspergillus</taxon>
        <taxon>Aspergillus subgen. Aspergillus</taxon>
    </lineage>
</organism>
<dbReference type="AlphaFoldDB" id="A0A1E3BP49"/>
<evidence type="ECO:0000313" key="5">
    <source>
        <dbReference type="Proteomes" id="UP000094569"/>
    </source>
</evidence>
<feature type="region of interest" description="Disordered" evidence="2">
    <location>
        <begin position="106"/>
        <end position="126"/>
    </location>
</feature>
<feature type="region of interest" description="Disordered" evidence="2">
    <location>
        <begin position="64"/>
        <end position="88"/>
    </location>
</feature>
<dbReference type="SUPFAM" id="SSF53098">
    <property type="entry name" value="Ribonuclease H-like"/>
    <property type="match status" value="1"/>
</dbReference>
<evidence type="ECO:0000313" key="4">
    <source>
        <dbReference type="EMBL" id="ODM22561.1"/>
    </source>
</evidence>
<dbReference type="PANTHER" id="PTHR10642:SF25">
    <property type="entry name" value="RNASE H TYPE-1 DOMAIN-CONTAINING PROTEIN"/>
    <property type="match status" value="1"/>
</dbReference>
<gene>
    <name evidence="4" type="ORF">SI65_00149</name>
</gene>
<evidence type="ECO:0000256" key="2">
    <source>
        <dbReference type="SAM" id="MobiDB-lite"/>
    </source>
</evidence>
<dbReference type="GO" id="GO:0003676">
    <property type="term" value="F:nucleic acid binding"/>
    <property type="evidence" value="ECO:0007669"/>
    <property type="project" value="InterPro"/>
</dbReference>
<dbReference type="GO" id="GO:0004523">
    <property type="term" value="F:RNA-DNA hybrid ribonuclease activity"/>
    <property type="evidence" value="ECO:0007669"/>
    <property type="project" value="InterPro"/>
</dbReference>
<dbReference type="EMBL" id="JXNT01000001">
    <property type="protein sequence ID" value="ODM22561.1"/>
    <property type="molecule type" value="Genomic_DNA"/>
</dbReference>
<reference evidence="4 5" key="1">
    <citation type="journal article" date="2016" name="BMC Genomics">
        <title>Comparative genomic and transcriptomic analyses of the Fuzhuan brick tea-fermentation fungus Aspergillus cristatus.</title>
        <authorList>
            <person name="Ge Y."/>
            <person name="Wang Y."/>
            <person name="Liu Y."/>
            <person name="Tan Y."/>
            <person name="Ren X."/>
            <person name="Zhang X."/>
            <person name="Hyde K.D."/>
            <person name="Liu Y."/>
            <person name="Liu Z."/>
        </authorList>
    </citation>
    <scope>NUCLEOTIDE SEQUENCE [LARGE SCALE GENOMIC DNA]</scope>
    <source>
        <strain evidence="4 5">GZAAS20.1005</strain>
    </source>
</reference>
<protein>
    <recommendedName>
        <fullName evidence="3">RNase H type-1 domain-containing protein</fullName>
    </recommendedName>
</protein>
<dbReference type="CDD" id="cd09276">
    <property type="entry name" value="Rnase_HI_RT_non_LTR"/>
    <property type="match status" value="1"/>
</dbReference>
<feature type="domain" description="RNase H type-1" evidence="3">
    <location>
        <begin position="141"/>
        <end position="276"/>
    </location>
</feature>
<dbReference type="GO" id="GO:0043137">
    <property type="term" value="P:DNA replication, removal of RNA primer"/>
    <property type="evidence" value="ECO:0007669"/>
    <property type="project" value="TreeGrafter"/>
</dbReference>
<dbReference type="OrthoDB" id="4504904at2759"/>
<name>A0A1E3BP49_ASPCR</name>
<proteinExistence type="inferred from homology"/>